<dbReference type="Pfam" id="PF00021">
    <property type="entry name" value="UPAR_LY6"/>
    <property type="match status" value="2"/>
</dbReference>
<keyword evidence="5" id="KW-0593">Phospholipase A2 inhibitor</keyword>
<proteinExistence type="predicted"/>
<dbReference type="GeneID" id="106514666"/>
<dbReference type="SUPFAM" id="SSF57302">
    <property type="entry name" value="Snake toxin-like"/>
    <property type="match status" value="2"/>
</dbReference>
<keyword evidence="4" id="KW-1185">Reference proteome</keyword>
<name>A0A2I4AVK3_AUSLI</name>
<reference evidence="5" key="1">
    <citation type="submission" date="2025-08" db="UniProtKB">
        <authorList>
            <consortium name="RefSeq"/>
        </authorList>
    </citation>
    <scope>IDENTIFICATION</scope>
    <source>
        <strain evidence="5">Quisiro</strain>
        <tissue evidence="5">Liver</tissue>
    </source>
</reference>
<gene>
    <name evidence="5" type="primary">LOC106514666</name>
</gene>
<dbReference type="AlphaFoldDB" id="A0A2I4AVK3"/>
<protein>
    <submittedName>
        <fullName evidence="5">Phospholipase A2 inhibitor and Ly6/PLAUR domain-containing protein</fullName>
    </submittedName>
</protein>
<evidence type="ECO:0000256" key="1">
    <source>
        <dbReference type="ARBA" id="ARBA00004613"/>
    </source>
</evidence>
<dbReference type="GO" id="GO:0005576">
    <property type="term" value="C:extracellular region"/>
    <property type="evidence" value="ECO:0007669"/>
    <property type="project" value="UniProtKB-SubCell"/>
</dbReference>
<dbReference type="InterPro" id="IPR050918">
    <property type="entry name" value="CNF-like_PLA2_Inhibitor"/>
</dbReference>
<feature type="domain" description="UPAR/Ly6" evidence="3">
    <location>
        <begin position="1"/>
        <end position="60"/>
    </location>
</feature>
<dbReference type="GO" id="GO:0019834">
    <property type="term" value="F:phospholipase A2 inhibitor activity"/>
    <property type="evidence" value="ECO:0007669"/>
    <property type="project" value="UniProtKB-KW"/>
</dbReference>
<evidence type="ECO:0000313" key="5">
    <source>
        <dbReference type="RefSeq" id="XP_013859516.1"/>
    </source>
</evidence>
<organism evidence="4 5">
    <name type="scientific">Austrofundulus limnaeus</name>
    <name type="common">Annual killifish</name>
    <dbReference type="NCBI Taxonomy" id="52670"/>
    <lineage>
        <taxon>Eukaryota</taxon>
        <taxon>Metazoa</taxon>
        <taxon>Chordata</taxon>
        <taxon>Craniata</taxon>
        <taxon>Vertebrata</taxon>
        <taxon>Euteleostomi</taxon>
        <taxon>Actinopterygii</taxon>
        <taxon>Neopterygii</taxon>
        <taxon>Teleostei</taxon>
        <taxon>Neoteleostei</taxon>
        <taxon>Acanthomorphata</taxon>
        <taxon>Ovalentaria</taxon>
        <taxon>Atherinomorphae</taxon>
        <taxon>Cyprinodontiformes</taxon>
        <taxon>Rivulidae</taxon>
        <taxon>Austrofundulus</taxon>
    </lineage>
</organism>
<dbReference type="Proteomes" id="UP000192220">
    <property type="component" value="Unplaced"/>
</dbReference>
<dbReference type="InterPro" id="IPR045860">
    <property type="entry name" value="Snake_toxin-like_sf"/>
</dbReference>
<accession>A0A2I4AVK3</accession>
<sequence length="204" mass="21299">MCITASILANLSGTEVKRVYKACASSSLCPSTGNQTFSADLGFSSSTASAFCCNTDNCNTQTLPFPTIQPSNDLMCFICEANTSKCLSTVQCSGQETNCFSANVTNQSTTHALQGCVTPNIKRDAQSLFDLVFLNTTGTITGGMSICNTPGCNRSPFVPTITTSSTMSSNANLAGESAQSATSDAASVRMGMLHLLLGLVIFFV</sequence>
<dbReference type="PANTHER" id="PTHR20914:SF9">
    <property type="entry name" value="COILED, ISOFORM A"/>
    <property type="match status" value="1"/>
</dbReference>
<dbReference type="STRING" id="52670.A0A2I4AVK3"/>
<dbReference type="PANTHER" id="PTHR20914">
    <property type="entry name" value="LY6/PLAUR DOMAIN-CONTAINING PROTEIN 8"/>
    <property type="match status" value="1"/>
</dbReference>
<dbReference type="InterPro" id="IPR016054">
    <property type="entry name" value="LY6_UPA_recep-like"/>
</dbReference>
<dbReference type="RefSeq" id="XP_013859516.1">
    <property type="nucleotide sequence ID" value="XM_014004062.1"/>
</dbReference>
<feature type="domain" description="UPAR/Ly6" evidence="3">
    <location>
        <begin position="73"/>
        <end position="154"/>
    </location>
</feature>
<dbReference type="Gene3D" id="2.10.60.10">
    <property type="entry name" value="CD59"/>
    <property type="match status" value="2"/>
</dbReference>
<dbReference type="InParanoid" id="A0A2I4AVK3"/>
<evidence type="ECO:0000259" key="3">
    <source>
        <dbReference type="Pfam" id="PF00021"/>
    </source>
</evidence>
<dbReference type="OrthoDB" id="8882827at2759"/>
<dbReference type="KEGG" id="alim:106514666"/>
<comment type="subcellular location">
    <subcellularLocation>
        <location evidence="1">Secreted</location>
    </subcellularLocation>
</comment>
<evidence type="ECO:0000313" key="4">
    <source>
        <dbReference type="Proteomes" id="UP000192220"/>
    </source>
</evidence>
<keyword evidence="2" id="KW-0964">Secreted</keyword>
<evidence type="ECO:0000256" key="2">
    <source>
        <dbReference type="ARBA" id="ARBA00022525"/>
    </source>
</evidence>